<dbReference type="InterPro" id="IPR015943">
    <property type="entry name" value="WD40/YVTN_repeat-like_dom_sf"/>
</dbReference>
<dbReference type="Proteomes" id="UP000265703">
    <property type="component" value="Unassembled WGS sequence"/>
</dbReference>
<feature type="domain" description="E3 ubiquitin-protein ligase RFWD3-like WD40" evidence="3">
    <location>
        <begin position="221"/>
        <end position="313"/>
    </location>
</feature>
<dbReference type="GO" id="GO:0000922">
    <property type="term" value="C:spindle pole"/>
    <property type="evidence" value="ECO:0007669"/>
    <property type="project" value="TreeGrafter"/>
</dbReference>
<dbReference type="PANTHER" id="PTHR44414">
    <property type="entry name" value="PROTEIN NEDD1"/>
    <property type="match status" value="1"/>
</dbReference>
<reference evidence="4 5" key="1">
    <citation type="submission" date="2018-06" db="EMBL/GenBank/DDBJ databases">
        <title>Comparative genomics reveals the genomic features of Rhizophagus irregularis, R. cerebriforme, R. diaphanum and Gigaspora rosea, and their symbiotic lifestyle signature.</title>
        <authorList>
            <person name="Morin E."/>
            <person name="San Clemente H."/>
            <person name="Chen E.C.H."/>
            <person name="De La Providencia I."/>
            <person name="Hainaut M."/>
            <person name="Kuo A."/>
            <person name="Kohler A."/>
            <person name="Murat C."/>
            <person name="Tang N."/>
            <person name="Roy S."/>
            <person name="Loubradou J."/>
            <person name="Henrissat B."/>
            <person name="Grigoriev I.V."/>
            <person name="Corradi N."/>
            <person name="Roux C."/>
            <person name="Martin F.M."/>
        </authorList>
    </citation>
    <scope>NUCLEOTIDE SEQUENCE [LARGE SCALE GENOMIC DNA]</scope>
    <source>
        <strain evidence="4 5">DAOM 227022</strain>
    </source>
</reference>
<dbReference type="SUPFAM" id="SSF50978">
    <property type="entry name" value="WD40 repeat-like"/>
    <property type="match status" value="1"/>
</dbReference>
<feature type="region of interest" description="Disordered" evidence="2">
    <location>
        <begin position="330"/>
        <end position="377"/>
    </location>
</feature>
<protein>
    <submittedName>
        <fullName evidence="4">WD40-repeat-containing domain protein</fullName>
    </submittedName>
</protein>
<name>A0A397T868_9GLOM</name>
<dbReference type="AlphaFoldDB" id="A0A397T868"/>
<dbReference type="GO" id="GO:0005814">
    <property type="term" value="C:centriole"/>
    <property type="evidence" value="ECO:0007669"/>
    <property type="project" value="TreeGrafter"/>
</dbReference>
<dbReference type="PROSITE" id="PS50082">
    <property type="entry name" value="WD_REPEATS_2"/>
    <property type="match status" value="2"/>
</dbReference>
<evidence type="ECO:0000313" key="5">
    <source>
        <dbReference type="Proteomes" id="UP000265703"/>
    </source>
</evidence>
<dbReference type="InterPro" id="IPR052818">
    <property type="entry name" value="NEDD1_Spindle_Assembly"/>
</dbReference>
<evidence type="ECO:0000259" key="3">
    <source>
        <dbReference type="Pfam" id="PF23419"/>
    </source>
</evidence>
<keyword evidence="5" id="KW-1185">Reference proteome</keyword>
<dbReference type="GO" id="GO:0036064">
    <property type="term" value="C:ciliary basal body"/>
    <property type="evidence" value="ECO:0007669"/>
    <property type="project" value="TreeGrafter"/>
</dbReference>
<dbReference type="Gene3D" id="2.130.10.10">
    <property type="entry name" value="YVTN repeat-like/Quinoprotein amine dehydrogenase"/>
    <property type="match status" value="2"/>
</dbReference>
<dbReference type="InterPro" id="IPR036322">
    <property type="entry name" value="WD40_repeat_dom_sf"/>
</dbReference>
<accession>A0A397T868</accession>
<evidence type="ECO:0000313" key="4">
    <source>
        <dbReference type="EMBL" id="RIA93106.1"/>
    </source>
</evidence>
<dbReference type="OrthoDB" id="1602884at2759"/>
<dbReference type="EMBL" id="QKYT01000111">
    <property type="protein sequence ID" value="RIA93106.1"/>
    <property type="molecule type" value="Genomic_DNA"/>
</dbReference>
<comment type="caution">
    <text evidence="4">The sequence shown here is derived from an EMBL/GenBank/DDBJ whole genome shotgun (WGS) entry which is preliminary data.</text>
</comment>
<dbReference type="SMART" id="SM00320">
    <property type="entry name" value="WD40"/>
    <property type="match status" value="6"/>
</dbReference>
<dbReference type="GO" id="GO:0005737">
    <property type="term" value="C:cytoplasm"/>
    <property type="evidence" value="ECO:0007669"/>
    <property type="project" value="TreeGrafter"/>
</dbReference>
<gene>
    <name evidence="4" type="ORF">C1645_763240</name>
</gene>
<feature type="repeat" description="WD" evidence="1">
    <location>
        <begin position="198"/>
        <end position="221"/>
    </location>
</feature>
<feature type="repeat" description="WD" evidence="1">
    <location>
        <begin position="224"/>
        <end position="266"/>
    </location>
</feature>
<dbReference type="Pfam" id="PF23419">
    <property type="entry name" value="WD40_RFWD3"/>
    <property type="match status" value="1"/>
</dbReference>
<dbReference type="InterPro" id="IPR056527">
    <property type="entry name" value="WD40_RFWD3"/>
</dbReference>
<sequence length="655" mass="72332">MQTNLLVSASTDVKVWDLASDKNINEIEASKVIPEQLLGVELISFPPKNTSTAVNVARWSHDNQLLAVAGNDGTLTIHDKQGNLKETILSNVNGSDDYADINALRFLNKSQCVLFGGSDKIINVWDRKESTLIEPFKGHRSTITCIDLNLDESIVASSALNGNIIIHNRQKSNTWNNLTVLTKQSINVLQYSYVKRGLLAAGGGDGSLRLWDTSVSTTAIQTYEKAHHSEIKGIAFSPSNQHLLISAGMDKRIVLYDVGKKEILKNIHTESSLTALAFRADNFTIAAGTLQGKILIYDLRSLNKAMCTLHGHKPHPIQCLHFQEKERVSVRRPTLNRNKSSHVRTSSKGSISVSSNKPTKVSATPSPPASSEPKEKNYMDMFSPVKDAIEDSTINNIKTTNKDITKTPSPVKSDILGSSIIDGLKSRLVTKVGETIAEMSKLSIIGNGDSISPDTTSPKKRVAFMDHESISNSNGDKITNENDTIPTSSIKNSNINYKNQNHNGITITNENTDNIASTSSSTNHINHNGIAESIENIDIITSNSSSNINHVNNNGTTITNENIDTSTSNSNNNTTGTASNFQLQVIGSVVDECLQDFRISLRNDIQNMHLELLRQFHIQKTEMEMMFLKYCGETMSLREEVERLREENQRLRMKY</sequence>
<dbReference type="PANTHER" id="PTHR44414:SF1">
    <property type="entry name" value="PROTEIN NEDD1"/>
    <property type="match status" value="1"/>
</dbReference>
<feature type="compositionally biased region" description="Low complexity" evidence="2">
    <location>
        <begin position="346"/>
        <end position="364"/>
    </location>
</feature>
<dbReference type="GO" id="GO:0000278">
    <property type="term" value="P:mitotic cell cycle"/>
    <property type="evidence" value="ECO:0007669"/>
    <property type="project" value="TreeGrafter"/>
</dbReference>
<organism evidence="4 5">
    <name type="scientific">Glomus cerebriforme</name>
    <dbReference type="NCBI Taxonomy" id="658196"/>
    <lineage>
        <taxon>Eukaryota</taxon>
        <taxon>Fungi</taxon>
        <taxon>Fungi incertae sedis</taxon>
        <taxon>Mucoromycota</taxon>
        <taxon>Glomeromycotina</taxon>
        <taxon>Glomeromycetes</taxon>
        <taxon>Glomerales</taxon>
        <taxon>Glomeraceae</taxon>
        <taxon>Glomus</taxon>
    </lineage>
</organism>
<evidence type="ECO:0000256" key="2">
    <source>
        <dbReference type="SAM" id="MobiDB-lite"/>
    </source>
</evidence>
<dbReference type="GO" id="GO:0007020">
    <property type="term" value="P:microtubule nucleation"/>
    <property type="evidence" value="ECO:0007669"/>
    <property type="project" value="TreeGrafter"/>
</dbReference>
<dbReference type="STRING" id="658196.A0A397T868"/>
<dbReference type="InterPro" id="IPR001680">
    <property type="entry name" value="WD40_rpt"/>
</dbReference>
<proteinExistence type="predicted"/>
<dbReference type="GO" id="GO:0043015">
    <property type="term" value="F:gamma-tubulin binding"/>
    <property type="evidence" value="ECO:0007669"/>
    <property type="project" value="TreeGrafter"/>
</dbReference>
<keyword evidence="1" id="KW-0853">WD repeat</keyword>
<dbReference type="Pfam" id="PF00400">
    <property type="entry name" value="WD40"/>
    <property type="match status" value="2"/>
</dbReference>
<evidence type="ECO:0000256" key="1">
    <source>
        <dbReference type="PROSITE-ProRule" id="PRU00221"/>
    </source>
</evidence>